<evidence type="ECO:0000313" key="3">
    <source>
        <dbReference type="EMBL" id="KAG5445097.1"/>
    </source>
</evidence>
<reference evidence="3 4" key="1">
    <citation type="journal article" date="2018" name="Biotechnol. Adv.">
        <title>Improved genomic resources and new bioinformatic workflow for the carcinogenic parasite Clonorchis sinensis: Biotechnological implications.</title>
        <authorList>
            <person name="Wang D."/>
            <person name="Korhonen P.K."/>
            <person name="Gasser R.B."/>
            <person name="Young N.D."/>
        </authorList>
    </citation>
    <scope>NUCLEOTIDE SEQUENCE [LARGE SCALE GENOMIC DNA]</scope>
    <source>
        <strain evidence="3">Cs-k2</strain>
    </source>
</reference>
<dbReference type="InterPro" id="IPR000286">
    <property type="entry name" value="HDACs"/>
</dbReference>
<organism evidence="3 4">
    <name type="scientific">Clonorchis sinensis</name>
    <name type="common">Chinese liver fluke</name>
    <dbReference type="NCBI Taxonomy" id="79923"/>
    <lineage>
        <taxon>Eukaryota</taxon>
        <taxon>Metazoa</taxon>
        <taxon>Spiralia</taxon>
        <taxon>Lophotrochozoa</taxon>
        <taxon>Platyhelminthes</taxon>
        <taxon>Trematoda</taxon>
        <taxon>Digenea</taxon>
        <taxon>Opisthorchiida</taxon>
        <taxon>Opisthorchiata</taxon>
        <taxon>Opisthorchiidae</taxon>
        <taxon>Clonorchis</taxon>
    </lineage>
</organism>
<keyword evidence="4" id="KW-1185">Reference proteome</keyword>
<dbReference type="EMBL" id="NIRI02000056">
    <property type="protein sequence ID" value="KAG5445097.1"/>
    <property type="molecule type" value="Genomic_DNA"/>
</dbReference>
<name>A0A8T1M6R0_CLOSI</name>
<dbReference type="PANTHER" id="PTHR10625:SF38">
    <property type="entry name" value="HISTONE DEACETYLASE 6, ISOFORM G"/>
    <property type="match status" value="1"/>
</dbReference>
<dbReference type="PRINTS" id="PR01270">
    <property type="entry name" value="HDASUPER"/>
</dbReference>
<dbReference type="InterPro" id="IPR023696">
    <property type="entry name" value="Ureohydrolase_dom_sf"/>
</dbReference>
<dbReference type="OrthoDB" id="424012at2759"/>
<feature type="domain" description="Histone deacetylase" evidence="2">
    <location>
        <begin position="52"/>
        <end position="185"/>
    </location>
</feature>
<dbReference type="Pfam" id="PF00850">
    <property type="entry name" value="Hist_deacetyl"/>
    <property type="match status" value="2"/>
</dbReference>
<accession>A0A8T1M6R0</accession>
<evidence type="ECO:0000256" key="1">
    <source>
        <dbReference type="SAM" id="MobiDB-lite"/>
    </source>
</evidence>
<dbReference type="GO" id="GO:0040029">
    <property type="term" value="P:epigenetic regulation of gene expression"/>
    <property type="evidence" value="ECO:0007669"/>
    <property type="project" value="TreeGrafter"/>
</dbReference>
<dbReference type="PANTHER" id="PTHR10625">
    <property type="entry name" value="HISTONE DEACETYLASE HDAC1-RELATED"/>
    <property type="match status" value="1"/>
</dbReference>
<sequence>MTSATSLRASRRKPAAHDEVQTTLVPKKPKPTGLVYDPRMTLHKHEWFSNEQESPARIQRAFKRCQEEGLVMRCTMVPARQISEQALTSIHGRKYIQRIKQSRNFALPELYKLSGQFDGVFFNEATWASSCLAAGSLKHLANLVVHGRLANGFALLRPPGHHAMHSEACGYCFFNNVAVTAASFLDPLPNVLQVEEKGCPNVRKTRSRPSSTKGISKDTTLSDALKLSNADTASKLCSRVKLERILIVDWDVHHGQGTQYAFYQDKRVLFISIHRFEQGNFWPNLREANYDFIGDGPGRGYNVNIPLEETGLTDSDYLAMFHQLIMPIAIEFNPELVIVSCGFDAAIGCPEGRMWLSPAVFGHFIHHLKMLAGGKLVVALEGGYYVDSLAEGSVHVLKALLGDQPAPLRLSCPPCKSTRRTIDACSTALRAYWKSLWVCGPTKMVPRPDLSQFPLMSWPIVRRVVWPDANPLLPDQVKQHVHHIMNEYIPVPLLSPSCHLVLLLVCKDAFSAKPAKEWTGAGNKCTQGTQHVTSSIVWSEQLIQKLGSRFHIHFFRNDRSCSASSKSFGKRVAVEHTPHICSKRIKINADLPQDVVTRRKCCPSKLVWEASSSYIIPSGVFPSPTVESFYGRTTCGCSFETCGKPWSKASLSNTPNLKAALQKLLVDLFRRKFSRVFAVGQQPDPFQIIEAITDISPQLLEEYRASVFRTRNGRTSMGKFNMIGTNNLGNQTEINPNDFQVTSGARKTLTSHNVSSAYENLPTADWKESGSSTYSNMRQNAMEISKLCRLLVVDLSGIKEPFGGKPSEKIFDSTGQLQCDLFWCSIFRGNYAEQLAACSALRRTIQPAHMSVRSNRRIRQVQWLRIPVVDSRASTNNSSSRTVKKDSSGANLLAALLHILLPAAYEYAPDVICLRLEKEWIETNNDNTDNTLGHLVHLLNGIGSPVVVCYCRNHPPSSALLHGVLGRPLRLNLKANYSMIPTSSMQSLIHHILQANGSRWKNLKFPGSPLTWQG</sequence>
<gene>
    <name evidence="3" type="ORF">CSKR_104010</name>
</gene>
<protein>
    <submittedName>
        <fullName evidence="3">Polyamine deacetylase hdac10</fullName>
    </submittedName>
</protein>
<dbReference type="Proteomes" id="UP000286415">
    <property type="component" value="Unassembled WGS sequence"/>
</dbReference>
<dbReference type="InterPro" id="IPR037138">
    <property type="entry name" value="His_deacetylse_dom_sf"/>
</dbReference>
<reference evidence="3 4" key="2">
    <citation type="journal article" date="2021" name="Genomics">
        <title>High-quality reference genome for Clonorchis sinensis.</title>
        <authorList>
            <person name="Young N.D."/>
            <person name="Stroehlein A.J."/>
            <person name="Kinkar L."/>
            <person name="Wang T."/>
            <person name="Sohn W.M."/>
            <person name="Chang B.C.H."/>
            <person name="Kaur P."/>
            <person name="Weisz D."/>
            <person name="Dudchenko O."/>
            <person name="Aiden E.L."/>
            <person name="Korhonen P.K."/>
            <person name="Gasser R.B."/>
        </authorList>
    </citation>
    <scope>NUCLEOTIDE SEQUENCE [LARGE SCALE GENOMIC DNA]</scope>
    <source>
        <strain evidence="3">Cs-k2</strain>
    </source>
</reference>
<dbReference type="Gene3D" id="3.40.800.20">
    <property type="entry name" value="Histone deacetylase domain"/>
    <property type="match status" value="1"/>
</dbReference>
<evidence type="ECO:0000313" key="4">
    <source>
        <dbReference type="Proteomes" id="UP000286415"/>
    </source>
</evidence>
<dbReference type="SUPFAM" id="SSF52768">
    <property type="entry name" value="Arginase/deacetylase"/>
    <property type="match status" value="2"/>
</dbReference>
<dbReference type="InterPro" id="IPR023801">
    <property type="entry name" value="His_deacetylse_dom"/>
</dbReference>
<dbReference type="GO" id="GO:0004407">
    <property type="term" value="F:histone deacetylase activity"/>
    <property type="evidence" value="ECO:0007669"/>
    <property type="project" value="TreeGrafter"/>
</dbReference>
<feature type="domain" description="Histone deacetylase" evidence="2">
    <location>
        <begin position="233"/>
        <end position="400"/>
    </location>
</feature>
<comment type="caution">
    <text evidence="3">The sequence shown here is derived from an EMBL/GenBank/DDBJ whole genome shotgun (WGS) entry which is preliminary data.</text>
</comment>
<evidence type="ECO:0000259" key="2">
    <source>
        <dbReference type="Pfam" id="PF00850"/>
    </source>
</evidence>
<dbReference type="GO" id="GO:0000118">
    <property type="term" value="C:histone deacetylase complex"/>
    <property type="evidence" value="ECO:0007669"/>
    <property type="project" value="TreeGrafter"/>
</dbReference>
<feature type="region of interest" description="Disordered" evidence="1">
    <location>
        <begin position="1"/>
        <end position="20"/>
    </location>
</feature>
<dbReference type="AlphaFoldDB" id="A0A8T1M6R0"/>
<proteinExistence type="predicted"/>